<accession>A0ABX9ZBK4</accession>
<dbReference type="Proteomes" id="UP000272481">
    <property type="component" value="Unassembled WGS sequence"/>
</dbReference>
<proteinExistence type="predicted"/>
<evidence type="ECO:0008006" key="3">
    <source>
        <dbReference type="Google" id="ProtNLM"/>
    </source>
</evidence>
<dbReference type="EMBL" id="RWGW01000013">
    <property type="protein sequence ID" value="RSK30755.1"/>
    <property type="molecule type" value="Genomic_DNA"/>
</dbReference>
<comment type="caution">
    <text evidence="1">The sequence shown here is derived from an EMBL/GenBank/DDBJ whole genome shotgun (WGS) entry which is preliminary data.</text>
</comment>
<dbReference type="InterPro" id="IPR025716">
    <property type="entry name" value="Post-transcriptional_regulator"/>
</dbReference>
<gene>
    <name evidence="1" type="ORF">EJA12_08485</name>
</gene>
<dbReference type="Pfam" id="PF13797">
    <property type="entry name" value="Post_transc_reg"/>
    <property type="match status" value="1"/>
</dbReference>
<sequence>MKPKNLDRNTAPIRMMVPRKNVDTLNTSFSWWPKSYTISVCGSKGPYDSRRGCDSMVQQDTGDLFERVRPALFNKADEFSFYGYGSVTEEDLWTYCVTKLWRKKDLPAIPVHEAVGDILSISPSRYMTHTQVEGFKKAAGNSSFGGLDEEEFRELLAPKNRTGAPGTAQKPN</sequence>
<keyword evidence="2" id="KW-1185">Reference proteome</keyword>
<name>A0ABX9ZBK4_9BACL</name>
<evidence type="ECO:0000313" key="1">
    <source>
        <dbReference type="EMBL" id="RSK30755.1"/>
    </source>
</evidence>
<protein>
    <recommendedName>
        <fullName evidence="3">Post-transcriptional regulator</fullName>
    </recommendedName>
</protein>
<reference evidence="1 2" key="1">
    <citation type="submission" date="2018-12" db="EMBL/GenBank/DDBJ databases">
        <title>Comparitive functional genomics of dry heat resistant strains isolated from the viking spacecraft.</title>
        <authorList>
            <person name="Seuylemezian A."/>
            <person name="Vaishampayan P."/>
        </authorList>
    </citation>
    <scope>NUCLEOTIDE SEQUENCE [LARGE SCALE GENOMIC DNA]</scope>
    <source>
        <strain evidence="1 2">M6-11</strain>
    </source>
</reference>
<organism evidence="1 2">
    <name type="scientific">Bhargavaea beijingensis</name>
    <dbReference type="NCBI Taxonomy" id="426756"/>
    <lineage>
        <taxon>Bacteria</taxon>
        <taxon>Bacillati</taxon>
        <taxon>Bacillota</taxon>
        <taxon>Bacilli</taxon>
        <taxon>Bacillales</taxon>
        <taxon>Caryophanaceae</taxon>
        <taxon>Bhargavaea</taxon>
    </lineage>
</organism>
<evidence type="ECO:0000313" key="2">
    <source>
        <dbReference type="Proteomes" id="UP000272481"/>
    </source>
</evidence>